<keyword evidence="2" id="KW-1003">Cell membrane</keyword>
<feature type="transmembrane region" description="Helical" evidence="6">
    <location>
        <begin position="164"/>
        <end position="182"/>
    </location>
</feature>
<evidence type="ECO:0000313" key="8">
    <source>
        <dbReference type="Proteomes" id="UP000198755"/>
    </source>
</evidence>
<dbReference type="OrthoDB" id="8149983at2"/>
<feature type="transmembrane region" description="Helical" evidence="6">
    <location>
        <begin position="409"/>
        <end position="427"/>
    </location>
</feature>
<dbReference type="STRING" id="1612308.SAMN05444581_10386"/>
<dbReference type="Proteomes" id="UP000198755">
    <property type="component" value="Unassembled WGS sequence"/>
</dbReference>
<keyword evidence="3 6" id="KW-0812">Transmembrane</keyword>
<feature type="transmembrane region" description="Helical" evidence="6">
    <location>
        <begin position="7"/>
        <end position="26"/>
    </location>
</feature>
<evidence type="ECO:0000256" key="5">
    <source>
        <dbReference type="ARBA" id="ARBA00023136"/>
    </source>
</evidence>
<feature type="transmembrane region" description="Helical" evidence="6">
    <location>
        <begin position="100"/>
        <end position="119"/>
    </location>
</feature>
<dbReference type="RefSeq" id="WP_091679191.1">
    <property type="nucleotide sequence ID" value="NZ_FOSN01000003.1"/>
</dbReference>
<dbReference type="InterPro" id="IPR050833">
    <property type="entry name" value="Poly_Biosynth_Transport"/>
</dbReference>
<keyword evidence="4 6" id="KW-1133">Transmembrane helix</keyword>
<gene>
    <name evidence="7" type="ORF">SAMN05444581_10386</name>
</gene>
<reference evidence="7 8" key="1">
    <citation type="submission" date="2016-10" db="EMBL/GenBank/DDBJ databases">
        <authorList>
            <person name="de Groot N.N."/>
        </authorList>
    </citation>
    <scope>NUCLEOTIDE SEQUENCE [LARGE SCALE GENOMIC DNA]</scope>
    <source>
        <strain evidence="7 8">NE2</strain>
    </source>
</reference>
<feature type="transmembrane region" description="Helical" evidence="6">
    <location>
        <begin position="203"/>
        <end position="228"/>
    </location>
</feature>
<feature type="transmembrane region" description="Helical" evidence="6">
    <location>
        <begin position="139"/>
        <end position="158"/>
    </location>
</feature>
<feature type="transmembrane region" description="Helical" evidence="6">
    <location>
        <begin position="319"/>
        <end position="339"/>
    </location>
</feature>
<feature type="transmembrane region" description="Helical" evidence="6">
    <location>
        <begin position="72"/>
        <end position="94"/>
    </location>
</feature>
<dbReference type="PANTHER" id="PTHR30250">
    <property type="entry name" value="PST FAMILY PREDICTED COLANIC ACID TRANSPORTER"/>
    <property type="match status" value="1"/>
</dbReference>
<protein>
    <submittedName>
        <fullName evidence="7">Membrane protein involved in the export of O-antigen and teichoic acid</fullName>
    </submittedName>
</protein>
<keyword evidence="5 6" id="KW-0472">Membrane</keyword>
<dbReference type="GO" id="GO:0005886">
    <property type="term" value="C:plasma membrane"/>
    <property type="evidence" value="ECO:0007669"/>
    <property type="project" value="UniProtKB-SubCell"/>
</dbReference>
<comment type="subcellular location">
    <subcellularLocation>
        <location evidence="1">Cell membrane</location>
        <topology evidence="1">Multi-pass membrane protein</topology>
    </subcellularLocation>
</comment>
<keyword evidence="8" id="KW-1185">Reference proteome</keyword>
<dbReference type="EMBL" id="FOSN01000003">
    <property type="protein sequence ID" value="SFK18214.1"/>
    <property type="molecule type" value="Genomic_DNA"/>
</dbReference>
<evidence type="ECO:0000256" key="1">
    <source>
        <dbReference type="ARBA" id="ARBA00004651"/>
    </source>
</evidence>
<feature type="transmembrane region" description="Helical" evidence="6">
    <location>
        <begin position="433"/>
        <end position="453"/>
    </location>
</feature>
<evidence type="ECO:0000256" key="6">
    <source>
        <dbReference type="SAM" id="Phobius"/>
    </source>
</evidence>
<evidence type="ECO:0000256" key="2">
    <source>
        <dbReference type="ARBA" id="ARBA00022475"/>
    </source>
</evidence>
<dbReference type="AlphaFoldDB" id="A0A1I3XF91"/>
<feature type="transmembrane region" description="Helical" evidence="6">
    <location>
        <begin position="351"/>
        <end position="369"/>
    </location>
</feature>
<evidence type="ECO:0000256" key="3">
    <source>
        <dbReference type="ARBA" id="ARBA00022692"/>
    </source>
</evidence>
<feature type="transmembrane region" description="Helical" evidence="6">
    <location>
        <begin position="279"/>
        <end position="299"/>
    </location>
</feature>
<feature type="transmembrane region" description="Helical" evidence="6">
    <location>
        <begin position="32"/>
        <end position="51"/>
    </location>
</feature>
<sequence>MTVFVAFFFNILFNFAIGLLVARFLGPEEYGRFALAHATAIAVQTAFFDWIRLGATRFYSERIRSEQPALRATLDFSFAIISVGLALGASALMLSGVRFTLSNGLIALALGVAVANGLFDYHTALVRARFHDRLFTRLILVKNLVAFALMGGGAFWFGSAKMTLVGGIVSLSGAVITARAALNDPGSKAILAKFSIAESLMRYSVPIVGANFLYLLIPLANRSIVAIFYGFSETGQFSLAFDFGTKAIQAIGSALDIVLFQIAVATHELRGATQARRQIARNMTIVIAVVLPACTGLWLTLPSVELLIVPPQFRGPFSMLLPLMMTGLFCTAIIQFGIYPIFQIEKKTGPLITAALVACVVDPLLIFLLPRASDASSLAIAQAGALVAALVTLLACASATKPQWPRIRDLATIVVGNAIMAAALLPMRDQDPGFFTLAGQVAAGVTVYAFVVLSADVAGMRSLAVARLRVTAARMKAL</sequence>
<evidence type="ECO:0000313" key="7">
    <source>
        <dbReference type="EMBL" id="SFK18214.1"/>
    </source>
</evidence>
<feature type="transmembrane region" description="Helical" evidence="6">
    <location>
        <begin position="375"/>
        <end position="397"/>
    </location>
</feature>
<dbReference type="PANTHER" id="PTHR30250:SF11">
    <property type="entry name" value="O-ANTIGEN TRANSPORTER-RELATED"/>
    <property type="match status" value="1"/>
</dbReference>
<name>A0A1I3XF91_9HYPH</name>
<organism evidence="7 8">
    <name type="scientific">Methylocapsa palsarum</name>
    <dbReference type="NCBI Taxonomy" id="1612308"/>
    <lineage>
        <taxon>Bacteria</taxon>
        <taxon>Pseudomonadati</taxon>
        <taxon>Pseudomonadota</taxon>
        <taxon>Alphaproteobacteria</taxon>
        <taxon>Hyphomicrobiales</taxon>
        <taxon>Beijerinckiaceae</taxon>
        <taxon>Methylocapsa</taxon>
    </lineage>
</organism>
<evidence type="ECO:0000256" key="4">
    <source>
        <dbReference type="ARBA" id="ARBA00022989"/>
    </source>
</evidence>
<accession>A0A1I3XF91</accession>
<feature type="transmembrane region" description="Helical" evidence="6">
    <location>
        <begin position="248"/>
        <end position="267"/>
    </location>
</feature>
<proteinExistence type="predicted"/>
<dbReference type="Pfam" id="PF13440">
    <property type="entry name" value="Polysacc_synt_3"/>
    <property type="match status" value="1"/>
</dbReference>